<evidence type="ECO:0000313" key="10">
    <source>
        <dbReference type="Proteomes" id="UP000636709"/>
    </source>
</evidence>
<dbReference type="GO" id="GO:0004674">
    <property type="term" value="F:protein serine/threonine kinase activity"/>
    <property type="evidence" value="ECO:0007669"/>
    <property type="project" value="TreeGrafter"/>
</dbReference>
<dbReference type="InterPro" id="IPR000719">
    <property type="entry name" value="Prot_kinase_dom"/>
</dbReference>
<dbReference type="GO" id="GO:0005886">
    <property type="term" value="C:plasma membrane"/>
    <property type="evidence" value="ECO:0007669"/>
    <property type="project" value="TreeGrafter"/>
</dbReference>
<feature type="chain" id="PRO_5032615828" description="Protein kinase domain-containing protein" evidence="7">
    <location>
        <begin position="26"/>
        <end position="623"/>
    </location>
</feature>
<organism evidence="9 10">
    <name type="scientific">Digitaria exilis</name>
    <dbReference type="NCBI Taxonomy" id="1010633"/>
    <lineage>
        <taxon>Eukaryota</taxon>
        <taxon>Viridiplantae</taxon>
        <taxon>Streptophyta</taxon>
        <taxon>Embryophyta</taxon>
        <taxon>Tracheophyta</taxon>
        <taxon>Spermatophyta</taxon>
        <taxon>Magnoliopsida</taxon>
        <taxon>Liliopsida</taxon>
        <taxon>Poales</taxon>
        <taxon>Poaceae</taxon>
        <taxon>PACMAD clade</taxon>
        <taxon>Panicoideae</taxon>
        <taxon>Panicodae</taxon>
        <taxon>Paniceae</taxon>
        <taxon>Anthephorinae</taxon>
        <taxon>Digitaria</taxon>
    </lineage>
</organism>
<dbReference type="PANTHER" id="PTHR27005:SF283">
    <property type="entry name" value="OS02G0633066 PROTEIN"/>
    <property type="match status" value="1"/>
</dbReference>
<gene>
    <name evidence="9" type="ORF">HU200_021400</name>
</gene>
<feature type="domain" description="Protein kinase" evidence="8">
    <location>
        <begin position="323"/>
        <end position="598"/>
    </location>
</feature>
<evidence type="ECO:0000313" key="9">
    <source>
        <dbReference type="EMBL" id="KAF8724368.1"/>
    </source>
</evidence>
<dbReference type="OrthoDB" id="716510at2759"/>
<evidence type="ECO:0000256" key="1">
    <source>
        <dbReference type="ARBA" id="ARBA00004479"/>
    </source>
</evidence>
<evidence type="ECO:0000256" key="4">
    <source>
        <dbReference type="ARBA" id="ARBA00022840"/>
    </source>
</evidence>
<keyword evidence="6" id="KW-0325">Glycoprotein</keyword>
<proteinExistence type="predicted"/>
<dbReference type="Pfam" id="PF13947">
    <property type="entry name" value="GUB_WAK_bind"/>
    <property type="match status" value="1"/>
</dbReference>
<dbReference type="InterPro" id="IPR001245">
    <property type="entry name" value="Ser-Thr/Tyr_kinase_cat_dom"/>
</dbReference>
<reference evidence="9" key="1">
    <citation type="submission" date="2020-07" db="EMBL/GenBank/DDBJ databases">
        <title>Genome sequence and genetic diversity analysis of an under-domesticated orphan crop, white fonio (Digitaria exilis).</title>
        <authorList>
            <person name="Bennetzen J.L."/>
            <person name="Chen S."/>
            <person name="Ma X."/>
            <person name="Wang X."/>
            <person name="Yssel A.E.J."/>
            <person name="Chaluvadi S.R."/>
            <person name="Johnson M."/>
            <person name="Gangashetty P."/>
            <person name="Hamidou F."/>
            <person name="Sanogo M.D."/>
            <person name="Zwaenepoel A."/>
            <person name="Wallace J."/>
            <person name="Van De Peer Y."/>
            <person name="Van Deynze A."/>
        </authorList>
    </citation>
    <scope>NUCLEOTIDE SEQUENCE</scope>
    <source>
        <tissue evidence="9">Leaves</tissue>
    </source>
</reference>
<dbReference type="InterPro" id="IPR045274">
    <property type="entry name" value="WAK-like"/>
</dbReference>
<keyword evidence="3" id="KW-0547">Nucleotide-binding</keyword>
<comment type="caution">
    <text evidence="9">The sequence shown here is derived from an EMBL/GenBank/DDBJ whole genome shotgun (WGS) entry which is preliminary data.</text>
</comment>
<accession>A0A835F0G7</accession>
<dbReference type="Gene3D" id="1.10.510.10">
    <property type="entry name" value="Transferase(Phosphotransferase) domain 1"/>
    <property type="match status" value="1"/>
</dbReference>
<dbReference type="Gene3D" id="3.30.200.20">
    <property type="entry name" value="Phosphorylase Kinase, domain 1"/>
    <property type="match status" value="1"/>
</dbReference>
<protein>
    <recommendedName>
        <fullName evidence="8">Protein kinase domain-containing protein</fullName>
    </recommendedName>
</protein>
<dbReference type="GO" id="GO:0030247">
    <property type="term" value="F:polysaccharide binding"/>
    <property type="evidence" value="ECO:0007669"/>
    <property type="project" value="InterPro"/>
</dbReference>
<sequence>MRECTAEVTVARWLLIAAAVALVSPHLSPAPAAVAAQIGLPGCPTICGDVVVPYPFGFSRGCYLPGFDLTCDTSSSQPRLLLGNGTLQLMDISLDNSTVRALGPNIHLQTSGKLAYGYSGNGTWGGPGWGLGDGSPYSLSEWRNEFILWGCFFFGELWLAGSDRVVTTCGSVCDPHEPLPLLPDPDKINGNKCSGTGCCQEPVSIGRASYDVQLNSIRNWSPDNEVTARYIMFIAEEGWFDLNRISTKLSSNVESIPTPVVLSWEVHSNTLQGPNATRTTTTPANAGMGTKATHTFRKDARRTDIAETMIITLKELEKATNKFDQAHELSHLGHVTLYTGILSSLHTVAIKKTNTMEQREIKNLINEVAILSQINHKNIVKLLGCCLETEVPLLVYESITNGIIYDHLHAPTSLSWRDRLRIAVETARALAYLHSFVSMTIIHEDLKSPKLLLDENLNVKLSDFGASICAPVDQTGPNIYNCVHVIESGYLEPTYNSIGHLCEKCDVYSFGIILIELLTRKKPGSYRSTHGYDLVNHFIALLSEHNLDCILDPQVTREGDGEVVDVSLLAAMYVKFIGEKRPPMRQVEMILESIHSAKEYGSSDMTDDGYEEDCNWGIDSSAG</sequence>
<dbReference type="SUPFAM" id="SSF56112">
    <property type="entry name" value="Protein kinase-like (PK-like)"/>
    <property type="match status" value="1"/>
</dbReference>
<dbReference type="InterPro" id="IPR011009">
    <property type="entry name" value="Kinase-like_dom_sf"/>
</dbReference>
<evidence type="ECO:0000259" key="8">
    <source>
        <dbReference type="PROSITE" id="PS50011"/>
    </source>
</evidence>
<evidence type="ECO:0000256" key="3">
    <source>
        <dbReference type="ARBA" id="ARBA00022741"/>
    </source>
</evidence>
<dbReference type="InterPro" id="IPR025287">
    <property type="entry name" value="WAK_GUB"/>
</dbReference>
<keyword evidence="4" id="KW-0067">ATP-binding</keyword>
<evidence type="ECO:0000256" key="2">
    <source>
        <dbReference type="ARBA" id="ARBA00022729"/>
    </source>
</evidence>
<dbReference type="GO" id="GO:0007166">
    <property type="term" value="P:cell surface receptor signaling pathway"/>
    <property type="evidence" value="ECO:0007669"/>
    <property type="project" value="InterPro"/>
</dbReference>
<evidence type="ECO:0000256" key="6">
    <source>
        <dbReference type="ARBA" id="ARBA00023180"/>
    </source>
</evidence>
<dbReference type="GO" id="GO:0005524">
    <property type="term" value="F:ATP binding"/>
    <property type="evidence" value="ECO:0007669"/>
    <property type="project" value="UniProtKB-KW"/>
</dbReference>
<feature type="signal peptide" evidence="7">
    <location>
        <begin position="1"/>
        <end position="25"/>
    </location>
</feature>
<dbReference type="Pfam" id="PF07714">
    <property type="entry name" value="PK_Tyr_Ser-Thr"/>
    <property type="match status" value="1"/>
</dbReference>
<evidence type="ECO:0000256" key="7">
    <source>
        <dbReference type="SAM" id="SignalP"/>
    </source>
</evidence>
<dbReference type="EMBL" id="JACEFO010001663">
    <property type="protein sequence ID" value="KAF8724368.1"/>
    <property type="molecule type" value="Genomic_DNA"/>
</dbReference>
<keyword evidence="5" id="KW-1015">Disulfide bond</keyword>
<name>A0A835F0G7_9POAL</name>
<dbReference type="FunFam" id="3.30.200.20:FF:001380">
    <property type="entry name" value="Protein kinase superfamily protein"/>
    <property type="match status" value="1"/>
</dbReference>
<keyword evidence="10" id="KW-1185">Reference proteome</keyword>
<dbReference type="Proteomes" id="UP000636709">
    <property type="component" value="Unassembled WGS sequence"/>
</dbReference>
<comment type="subcellular location">
    <subcellularLocation>
        <location evidence="1">Membrane</location>
        <topology evidence="1">Single-pass type I membrane protein</topology>
    </subcellularLocation>
</comment>
<dbReference type="PROSITE" id="PS50011">
    <property type="entry name" value="PROTEIN_KINASE_DOM"/>
    <property type="match status" value="1"/>
</dbReference>
<dbReference type="AlphaFoldDB" id="A0A835F0G7"/>
<keyword evidence="2 7" id="KW-0732">Signal</keyword>
<dbReference type="PANTHER" id="PTHR27005">
    <property type="entry name" value="WALL-ASSOCIATED RECEPTOR KINASE-LIKE 21"/>
    <property type="match status" value="1"/>
</dbReference>
<evidence type="ECO:0000256" key="5">
    <source>
        <dbReference type="ARBA" id="ARBA00023157"/>
    </source>
</evidence>